<feature type="compositionally biased region" description="Polar residues" evidence="1">
    <location>
        <begin position="16"/>
        <end position="30"/>
    </location>
</feature>
<name>A0A1M7E6U8_9RHOB</name>
<organism evidence="2 3">
    <name type="scientific">Roseovarius litoreus</name>
    <dbReference type="NCBI Taxonomy" id="1155722"/>
    <lineage>
        <taxon>Bacteria</taxon>
        <taxon>Pseudomonadati</taxon>
        <taxon>Pseudomonadota</taxon>
        <taxon>Alphaproteobacteria</taxon>
        <taxon>Rhodobacterales</taxon>
        <taxon>Roseobacteraceae</taxon>
        <taxon>Roseovarius</taxon>
    </lineage>
</organism>
<evidence type="ECO:0000256" key="1">
    <source>
        <dbReference type="SAM" id="MobiDB-lite"/>
    </source>
</evidence>
<feature type="region of interest" description="Disordered" evidence="1">
    <location>
        <begin position="222"/>
        <end position="260"/>
    </location>
</feature>
<accession>A0A1M7E6U8</accession>
<gene>
    <name evidence="2" type="ORF">SAMN05443432_103226</name>
</gene>
<dbReference type="AlphaFoldDB" id="A0A1M7E6U8"/>
<keyword evidence="3" id="KW-1185">Reference proteome</keyword>
<dbReference type="EMBL" id="FRCB01000003">
    <property type="protein sequence ID" value="SHL87453.1"/>
    <property type="molecule type" value="Genomic_DNA"/>
</dbReference>
<evidence type="ECO:0000313" key="2">
    <source>
        <dbReference type="EMBL" id="SHL87453.1"/>
    </source>
</evidence>
<sequence length="602" mass="61180">MGRDKQSDNYDGPRGQNAQQPDQSSAMSSLAQNANENLASGNDLFSINDADLQNTFGSNNDLSSFNTEGSGNVNGSDNTAFTGNAANVGNTIASGNSAASQNALGSGNTSGSGNTISYTTDMLTANEILSGNRVGSGNEIMSGNAASQLENIQDIADGSEIEMHSTAAREVIEAEDGSTVTADDFAISMNSLMGDGNDSRSVAENTNELDDTDQIEDITLNLGAASQQADADDRRDRDDDDDRGSRSDNQDAQSAGGQVFEQTVTAQAEKASVGDGMDDGQSLTGVTGDVDLSVAIGASAAAAAVAEGALQELRSGSNTALNEATVAAVGQNESVDLSETMSVSGKGEGNEVLSGNVDDSNNTVSSGNTLASDNVVGADNTIASGNDILSGNEVMSDNTSASGNDIAVDKDFGSDNLIGSNNDILSDNVIGSNNTHITETNKIEIENESKVDVTEVAAADLVEAEENSDILLDDLTVDYGTLTGAGNDMAFDLDQANSLVDSDSINDISLNLAGSFEQTVEATAGEAFADDATDGGAGTMLADIIGNVSIDVENTADASAVADAQGITQMIASGGNVMLNSLDMSITGGDSSFVQSADDIIG</sequence>
<evidence type="ECO:0000313" key="3">
    <source>
        <dbReference type="Proteomes" id="UP000322545"/>
    </source>
</evidence>
<protein>
    <submittedName>
        <fullName evidence="2">Uncharacterized protein</fullName>
    </submittedName>
</protein>
<reference evidence="2 3" key="1">
    <citation type="submission" date="2016-11" db="EMBL/GenBank/DDBJ databases">
        <authorList>
            <person name="Varghese N."/>
            <person name="Submissions S."/>
        </authorList>
    </citation>
    <scope>NUCLEOTIDE SEQUENCE [LARGE SCALE GENOMIC DNA]</scope>
    <source>
        <strain evidence="2 3">DSM 28249</strain>
    </source>
</reference>
<dbReference type="Proteomes" id="UP000322545">
    <property type="component" value="Unassembled WGS sequence"/>
</dbReference>
<dbReference type="RefSeq" id="WP_149779018.1">
    <property type="nucleotide sequence ID" value="NZ_FRCB01000003.1"/>
</dbReference>
<proteinExistence type="predicted"/>
<feature type="compositionally biased region" description="Basic and acidic residues" evidence="1">
    <location>
        <begin position="231"/>
        <end position="249"/>
    </location>
</feature>
<feature type="region of interest" description="Disordered" evidence="1">
    <location>
        <begin position="1"/>
        <end position="30"/>
    </location>
</feature>